<comment type="subcellular location">
    <subcellularLocation>
        <location evidence="7">Cell inner membrane</location>
        <topology evidence="7">Multi-pass membrane protein</topology>
    </subcellularLocation>
    <subcellularLocation>
        <location evidence="1">Cell membrane</location>
        <topology evidence="1">Multi-pass membrane protein</topology>
    </subcellularLocation>
</comment>
<feature type="transmembrane region" description="Helical" evidence="7">
    <location>
        <begin position="89"/>
        <end position="113"/>
    </location>
</feature>
<evidence type="ECO:0000256" key="1">
    <source>
        <dbReference type="ARBA" id="ARBA00004651"/>
    </source>
</evidence>
<reference evidence="9 10" key="1">
    <citation type="submission" date="2019-03" db="EMBL/GenBank/DDBJ databases">
        <title>Genomic Encyclopedia of Type Strains, Phase IV (KMG-IV): sequencing the most valuable type-strain genomes for metagenomic binning, comparative biology and taxonomic classification.</title>
        <authorList>
            <person name="Goeker M."/>
        </authorList>
    </citation>
    <scope>NUCLEOTIDE SEQUENCE [LARGE SCALE GENOMIC DNA]</scope>
    <source>
        <strain evidence="9 10">DSM 19345</strain>
    </source>
</reference>
<feature type="transmembrane region" description="Helical" evidence="7">
    <location>
        <begin position="49"/>
        <end position="69"/>
    </location>
</feature>
<proteinExistence type="inferred from homology"/>
<evidence type="ECO:0000256" key="2">
    <source>
        <dbReference type="ARBA" id="ARBA00022448"/>
    </source>
</evidence>
<dbReference type="OrthoDB" id="7866619at2"/>
<keyword evidence="10" id="KW-1185">Reference proteome</keyword>
<evidence type="ECO:0000256" key="6">
    <source>
        <dbReference type="ARBA" id="ARBA00023136"/>
    </source>
</evidence>
<sequence>MRGLLRAFEHIQWSLAAIGGGLCLFAILILTVVTVYGRYVLGADLVPGGYNMIEAALFPLMVFWGLPLAHREGAFPRLEVLSSLAPGPLGKAISAFVLLVEAAVYAIVLWYAGKFTLVAIDSGRQLQIGTGYWPAWPVVMMAPISFGLMLIEIVRLMLRELRSVLAAD</sequence>
<keyword evidence="5 7" id="KW-1133">Transmembrane helix</keyword>
<dbReference type="GO" id="GO:0022857">
    <property type="term" value="F:transmembrane transporter activity"/>
    <property type="evidence" value="ECO:0007669"/>
    <property type="project" value="UniProtKB-UniRule"/>
</dbReference>
<comment type="caution">
    <text evidence="9">The sequence shown here is derived from an EMBL/GenBank/DDBJ whole genome shotgun (WGS) entry which is preliminary data.</text>
</comment>
<feature type="transmembrane region" description="Helical" evidence="7">
    <location>
        <begin position="133"/>
        <end position="154"/>
    </location>
</feature>
<keyword evidence="7" id="KW-0997">Cell inner membrane</keyword>
<evidence type="ECO:0000256" key="5">
    <source>
        <dbReference type="ARBA" id="ARBA00022989"/>
    </source>
</evidence>
<feature type="domain" description="Tripartite ATP-independent periplasmic transporters DctQ component" evidence="8">
    <location>
        <begin position="27"/>
        <end position="162"/>
    </location>
</feature>
<name>A0A4R3M639_9HYPH</name>
<comment type="function">
    <text evidence="7">Part of the tripartite ATP-independent periplasmic (TRAP) transport system.</text>
</comment>
<organism evidence="9 10">
    <name type="scientific">Tepidamorphus gemmatus</name>
    <dbReference type="NCBI Taxonomy" id="747076"/>
    <lineage>
        <taxon>Bacteria</taxon>
        <taxon>Pseudomonadati</taxon>
        <taxon>Pseudomonadota</taxon>
        <taxon>Alphaproteobacteria</taxon>
        <taxon>Hyphomicrobiales</taxon>
        <taxon>Tepidamorphaceae</taxon>
        <taxon>Tepidamorphus</taxon>
    </lineage>
</organism>
<comment type="subunit">
    <text evidence="7">The complex comprises the extracytoplasmic solute receptor protein and the two transmembrane proteins.</text>
</comment>
<dbReference type="InterPro" id="IPR055348">
    <property type="entry name" value="DctQ"/>
</dbReference>
<gene>
    <name evidence="9" type="ORF">EDC22_10882</name>
</gene>
<keyword evidence="4 7" id="KW-0812">Transmembrane</keyword>
<accession>A0A4R3M639</accession>
<evidence type="ECO:0000256" key="3">
    <source>
        <dbReference type="ARBA" id="ARBA00022475"/>
    </source>
</evidence>
<dbReference type="AlphaFoldDB" id="A0A4R3M639"/>
<evidence type="ECO:0000313" key="10">
    <source>
        <dbReference type="Proteomes" id="UP000295678"/>
    </source>
</evidence>
<evidence type="ECO:0000256" key="4">
    <source>
        <dbReference type="ARBA" id="ARBA00022692"/>
    </source>
</evidence>
<feature type="transmembrane region" description="Helical" evidence="7">
    <location>
        <begin position="12"/>
        <end position="37"/>
    </location>
</feature>
<dbReference type="GO" id="GO:0005886">
    <property type="term" value="C:plasma membrane"/>
    <property type="evidence" value="ECO:0007669"/>
    <property type="project" value="UniProtKB-SubCell"/>
</dbReference>
<dbReference type="EMBL" id="SMAK01000008">
    <property type="protein sequence ID" value="TCT08770.1"/>
    <property type="molecule type" value="Genomic_DNA"/>
</dbReference>
<comment type="similarity">
    <text evidence="7">Belongs to the TRAP transporter small permease family.</text>
</comment>
<dbReference type="Proteomes" id="UP000295678">
    <property type="component" value="Unassembled WGS sequence"/>
</dbReference>
<evidence type="ECO:0000313" key="9">
    <source>
        <dbReference type="EMBL" id="TCT08770.1"/>
    </source>
</evidence>
<evidence type="ECO:0000259" key="8">
    <source>
        <dbReference type="Pfam" id="PF04290"/>
    </source>
</evidence>
<protein>
    <recommendedName>
        <fullName evidence="7">TRAP transporter small permease protein</fullName>
    </recommendedName>
</protein>
<evidence type="ECO:0000256" key="7">
    <source>
        <dbReference type="RuleBase" id="RU369079"/>
    </source>
</evidence>
<dbReference type="RefSeq" id="WP_132807177.1">
    <property type="nucleotide sequence ID" value="NZ_SMAK01000008.1"/>
</dbReference>
<keyword evidence="2 7" id="KW-0813">Transport</keyword>
<keyword evidence="3" id="KW-1003">Cell membrane</keyword>
<keyword evidence="6 7" id="KW-0472">Membrane</keyword>
<dbReference type="Pfam" id="PF04290">
    <property type="entry name" value="DctQ"/>
    <property type="match status" value="1"/>
</dbReference>